<comment type="caution">
    <text evidence="1">The sequence shown here is derived from an EMBL/GenBank/DDBJ whole genome shotgun (WGS) entry which is preliminary data.</text>
</comment>
<dbReference type="AlphaFoldDB" id="A0A495DVE7"/>
<sequence length="266" mass="30213">MLKFIISLLFLISSIGFYGQSKPIDTKPKDTVVYKQAYGLRVGVDLSKPLLNFTNNNYEGFEIVGDYRLTQKLFLAAEIGNETKTRQEEIGSNFTETTTNPLYNFTTKGSYIKFGIDYNTYANWYGEQNSIYIGARYAYATFSQTLNNYQIYNSNNYWREGSAFVAGSTTPQEFGSLSAHWLEAVLGVKVEIFSNLYLGASVRIGILVADKDPDPSRFNNLWIPGFNNVTDNSAFGVGYNYSISYFIPLYKKEKKKKTEVEKEVTE</sequence>
<evidence type="ECO:0000313" key="2">
    <source>
        <dbReference type="Proteomes" id="UP000269412"/>
    </source>
</evidence>
<dbReference type="Pfam" id="PF19515">
    <property type="entry name" value="DUF6048"/>
    <property type="match status" value="1"/>
</dbReference>
<reference evidence="1 2" key="1">
    <citation type="submission" date="2018-10" db="EMBL/GenBank/DDBJ databases">
        <title>Genomic Encyclopedia of Archaeal and Bacterial Type Strains, Phase II (KMG-II): from individual species to whole genera.</title>
        <authorList>
            <person name="Goeker M."/>
        </authorList>
    </citation>
    <scope>NUCLEOTIDE SEQUENCE [LARGE SCALE GENOMIC DNA]</scope>
    <source>
        <strain evidence="1 2">DSM 25230</strain>
    </source>
</reference>
<name>A0A495DVE7_9FLAO</name>
<proteinExistence type="predicted"/>
<keyword evidence="2" id="KW-1185">Reference proteome</keyword>
<dbReference type="InterPro" id="IPR046111">
    <property type="entry name" value="DUF6048"/>
</dbReference>
<dbReference type="EMBL" id="RBIQ01000012">
    <property type="protein sequence ID" value="RKR07071.1"/>
    <property type="molecule type" value="Genomic_DNA"/>
</dbReference>
<evidence type="ECO:0000313" key="1">
    <source>
        <dbReference type="EMBL" id="RKR07071.1"/>
    </source>
</evidence>
<gene>
    <name evidence="1" type="ORF">CLV91_3055</name>
</gene>
<protein>
    <recommendedName>
        <fullName evidence="3">Outer membrane protein with beta-barrel domain</fullName>
    </recommendedName>
</protein>
<dbReference type="Proteomes" id="UP000269412">
    <property type="component" value="Unassembled WGS sequence"/>
</dbReference>
<organism evidence="1 2">
    <name type="scientific">Maribacter vaceletii</name>
    <dbReference type="NCBI Taxonomy" id="1206816"/>
    <lineage>
        <taxon>Bacteria</taxon>
        <taxon>Pseudomonadati</taxon>
        <taxon>Bacteroidota</taxon>
        <taxon>Flavobacteriia</taxon>
        <taxon>Flavobacteriales</taxon>
        <taxon>Flavobacteriaceae</taxon>
        <taxon>Maribacter</taxon>
    </lineage>
</organism>
<dbReference type="OrthoDB" id="1199048at2"/>
<accession>A0A495DVE7</accession>
<evidence type="ECO:0008006" key="3">
    <source>
        <dbReference type="Google" id="ProtNLM"/>
    </source>
</evidence>
<dbReference type="RefSeq" id="WP_121069052.1">
    <property type="nucleotide sequence ID" value="NZ_RBIQ01000012.1"/>
</dbReference>